<sequence length="266" mass="28714">MRDATRRRHEVHLRAFLDRESWTEASAEAQALLDLDPFHDEARIARRRAQAAIEHAAGAGACAEGVADGGRAQKESCTTGTAASSRRGRDAEARGWAEARQKVRALAAEALEQAYPEPGVATAVGLFVLDGKVDAALDALRKLRKAGIEPRADDRALQSLAAGITLIGGKFKDGQTAFLAGRLTEAHAQWTVAIEEERRILPPGISSVATRSVRRSLAQAWLEEGTRFEARGQLDAAAAAWKRGAWAEPSNLEIRAALQRLEKAAR</sequence>
<gene>
    <name evidence="2" type="ORF">AKJ08_1911</name>
</gene>
<dbReference type="Proteomes" id="UP000055590">
    <property type="component" value="Chromosome"/>
</dbReference>
<evidence type="ECO:0000313" key="3">
    <source>
        <dbReference type="Proteomes" id="UP000055590"/>
    </source>
</evidence>
<evidence type="ECO:0000256" key="1">
    <source>
        <dbReference type="SAM" id="MobiDB-lite"/>
    </source>
</evidence>
<reference evidence="2 3" key="1">
    <citation type="submission" date="2015-08" db="EMBL/GenBank/DDBJ databases">
        <authorList>
            <person name="Babu N.S."/>
            <person name="Beckwith C.J."/>
            <person name="Beseler K.G."/>
            <person name="Brison A."/>
            <person name="Carone J.V."/>
            <person name="Caskin T.P."/>
            <person name="Diamond M."/>
            <person name="Durham M.E."/>
            <person name="Foxe J.M."/>
            <person name="Go M."/>
            <person name="Henderson B.A."/>
            <person name="Jones I.B."/>
            <person name="McGettigan J.A."/>
            <person name="Micheletti S.J."/>
            <person name="Nasrallah M.E."/>
            <person name="Ortiz D."/>
            <person name="Piller C.R."/>
            <person name="Privatt S.R."/>
            <person name="Schneider S.L."/>
            <person name="Sharp S."/>
            <person name="Smith T.C."/>
            <person name="Stanton J.D."/>
            <person name="Ullery H.E."/>
            <person name="Wilson R.J."/>
            <person name="Serrano M.G."/>
            <person name="Buck G."/>
            <person name="Lee V."/>
            <person name="Wang Y."/>
            <person name="Carvalho R."/>
            <person name="Voegtly L."/>
            <person name="Shi R."/>
            <person name="Duckworth R."/>
            <person name="Johnson A."/>
            <person name="Loviza R."/>
            <person name="Walstead R."/>
            <person name="Shah Z."/>
            <person name="Kiflezghi M."/>
            <person name="Wade K."/>
            <person name="Ball S.L."/>
            <person name="Bradley K.W."/>
            <person name="Asai D.J."/>
            <person name="Bowman C.A."/>
            <person name="Russell D.A."/>
            <person name="Pope W.H."/>
            <person name="Jacobs-Sera D."/>
            <person name="Hendrix R.W."/>
            <person name="Hatfull G.F."/>
        </authorList>
    </citation>
    <scope>NUCLEOTIDE SEQUENCE [LARGE SCALE GENOMIC DNA]</scope>
    <source>
        <strain evidence="2 3">DSM 27710</strain>
    </source>
</reference>
<feature type="region of interest" description="Disordered" evidence="1">
    <location>
        <begin position="65"/>
        <end position="94"/>
    </location>
</feature>
<dbReference type="EMBL" id="CP012332">
    <property type="protein sequence ID" value="AKU91524.1"/>
    <property type="molecule type" value="Genomic_DNA"/>
</dbReference>
<feature type="compositionally biased region" description="Polar residues" evidence="1">
    <location>
        <begin position="75"/>
        <end position="84"/>
    </location>
</feature>
<accession>A0A0K1PEH2</accession>
<evidence type="ECO:0000313" key="2">
    <source>
        <dbReference type="EMBL" id="AKU91524.1"/>
    </source>
</evidence>
<protein>
    <submittedName>
        <fullName evidence="2">Uncharacterized protein</fullName>
    </submittedName>
</protein>
<organism evidence="2 3">
    <name type="scientific">Vulgatibacter incomptus</name>
    <dbReference type="NCBI Taxonomy" id="1391653"/>
    <lineage>
        <taxon>Bacteria</taxon>
        <taxon>Pseudomonadati</taxon>
        <taxon>Myxococcota</taxon>
        <taxon>Myxococcia</taxon>
        <taxon>Myxococcales</taxon>
        <taxon>Cystobacterineae</taxon>
        <taxon>Vulgatibacteraceae</taxon>
        <taxon>Vulgatibacter</taxon>
    </lineage>
</organism>
<proteinExistence type="predicted"/>
<keyword evidence="3" id="KW-1185">Reference proteome</keyword>
<name>A0A0K1PEH2_9BACT</name>
<dbReference type="STRING" id="1391653.AKJ08_1911"/>
<dbReference type="KEGG" id="vin:AKJ08_1911"/>
<dbReference type="AlphaFoldDB" id="A0A0K1PEH2"/>